<protein>
    <submittedName>
        <fullName evidence="1">Putative Zn-dependent peptidase</fullName>
    </submittedName>
</protein>
<comment type="caution">
    <text evidence="1">The sequence shown here is derived from an EMBL/GenBank/DDBJ whole genome shotgun (WGS) entry which is preliminary data.</text>
</comment>
<reference evidence="1 2" key="1">
    <citation type="submission" date="2018-11" db="EMBL/GenBank/DDBJ databases">
        <title>Sequencing the genomes of 1000 actinobacteria strains.</title>
        <authorList>
            <person name="Klenk H.-P."/>
        </authorList>
    </citation>
    <scope>NUCLEOTIDE SEQUENCE [LARGE SCALE GENOMIC DNA]</scope>
    <source>
        <strain evidence="1 2">DSM 44254</strain>
    </source>
</reference>
<dbReference type="GO" id="GO:0046872">
    <property type="term" value="F:metal ion binding"/>
    <property type="evidence" value="ECO:0007669"/>
    <property type="project" value="InterPro"/>
</dbReference>
<dbReference type="AlphaFoldDB" id="A0A3N1DB35"/>
<sequence>MELESTAVDGVPAFHGPGSEFAAALVFRVGRADEILATSGITHLVEHLALHGLGPAERHFNGAVGPITTTFVKQGEPEEVVRFLKSVCAALQALPAERIEAEKQVLRAEAENRSDGPVDLLAWRYGPAGPGMLGYAELGVAQQTPQSLASWAGHWFTRGNAALAMSGPIPPGLVLELPDGPRRPIAPSPSVLPWLPASMPSQLHGVALHTVVERGPAASLYREILTRRLHQALRLDRAISYSSSVSAVGQYARTLELLIGADGIGDRLPELNSAFLDEIERIATRPVTGAELEAARAAAAEALDGPDAGFSLAVGAATDTLIGAPVRTAAMIADGLARVTPDDILRVARQARDGALVTRPVKTGVAHSRYVEAPANSTVGVEGRAFHPWEADGGFLFAGPSGVTQVHGPSMGTVLFAECRGLLVWPDGARRLFGRDGVTVHIEPALYRDAEMLLALVDRGVRPETVVRMPARERTPRAEAADRPMSLDVPARTIENRQAVRERLPFLAGRYARPIHEDPELYAVLGRIRRGSVELGLPLLAATRNDAERRRQRLGSLADAVKAEALSGLRAAFPDDPDLLLWAGSAIIRDAWTIRSDSQAQYVGRDQFTRFWAVLSGAAEPLLRAATLLPHDPSPWDELQSYGRGMQLGRPVLDSYWAEITRRAPNLWIGHYNRVQVLAAKWQGSAAEVLAFAEDTAARVRPGDPLAAMVAAAHLENAVACDEGPTPYLAQPEVHFSLARAADKFNASPTPHLRRSWAHQLFGGAFHTAGDLTRARHHLRQAGWTDAEPLAWNYAPNPQRLFRLARRHTGVHRHRAPGL</sequence>
<keyword evidence="2" id="KW-1185">Reference proteome</keyword>
<accession>A0A3N1DB35</accession>
<dbReference type="RefSeq" id="WP_123669648.1">
    <property type="nucleotide sequence ID" value="NZ_RJKE01000001.1"/>
</dbReference>
<dbReference type="OrthoDB" id="7171245at2"/>
<evidence type="ECO:0000313" key="1">
    <source>
        <dbReference type="EMBL" id="ROO90732.1"/>
    </source>
</evidence>
<proteinExistence type="predicted"/>
<dbReference type="Gene3D" id="3.30.830.10">
    <property type="entry name" value="Metalloenzyme, LuxS/M16 peptidase-like"/>
    <property type="match status" value="2"/>
</dbReference>
<evidence type="ECO:0000313" key="2">
    <source>
        <dbReference type="Proteomes" id="UP000272400"/>
    </source>
</evidence>
<name>A0A3N1DB35_9ACTN</name>
<organism evidence="1 2">
    <name type="scientific">Actinocorallia herbida</name>
    <dbReference type="NCBI Taxonomy" id="58109"/>
    <lineage>
        <taxon>Bacteria</taxon>
        <taxon>Bacillati</taxon>
        <taxon>Actinomycetota</taxon>
        <taxon>Actinomycetes</taxon>
        <taxon>Streptosporangiales</taxon>
        <taxon>Thermomonosporaceae</taxon>
        <taxon>Actinocorallia</taxon>
    </lineage>
</organism>
<dbReference type="InterPro" id="IPR011249">
    <property type="entry name" value="Metalloenz_LuxS/M16"/>
</dbReference>
<gene>
    <name evidence="1" type="ORF">EDD29_8470</name>
</gene>
<dbReference type="EMBL" id="RJKE01000001">
    <property type="protein sequence ID" value="ROO90732.1"/>
    <property type="molecule type" value="Genomic_DNA"/>
</dbReference>
<dbReference type="SUPFAM" id="SSF63411">
    <property type="entry name" value="LuxS/MPP-like metallohydrolase"/>
    <property type="match status" value="2"/>
</dbReference>
<dbReference type="Proteomes" id="UP000272400">
    <property type="component" value="Unassembled WGS sequence"/>
</dbReference>